<feature type="domain" description="Nitrile hydratase beta subunit-like N-terminal" evidence="8">
    <location>
        <begin position="1"/>
        <end position="108"/>
    </location>
</feature>
<gene>
    <name evidence="9" type="primary">nthB</name>
    <name evidence="9" type="ORF">Pph01_67820</name>
</gene>
<dbReference type="Gene3D" id="2.30.30.50">
    <property type="match status" value="1"/>
</dbReference>
<keyword evidence="10" id="KW-1185">Reference proteome</keyword>
<dbReference type="Proteomes" id="UP000622547">
    <property type="component" value="Unassembled WGS sequence"/>
</dbReference>
<dbReference type="RefSeq" id="WP_204077223.1">
    <property type="nucleotide sequence ID" value="NZ_BAABHI010000021.1"/>
</dbReference>
<evidence type="ECO:0000256" key="3">
    <source>
        <dbReference type="ARBA" id="ARBA00023239"/>
    </source>
</evidence>
<feature type="domain" description="Nitrile hydratase beta subunit" evidence="7">
    <location>
        <begin position="126"/>
        <end position="219"/>
    </location>
</feature>
<dbReference type="GO" id="GO:0018822">
    <property type="term" value="F:nitrile hydratase activity"/>
    <property type="evidence" value="ECO:0007669"/>
    <property type="project" value="UniProtKB-EC"/>
</dbReference>
<dbReference type="EC" id="4.2.1.84" evidence="5"/>
<evidence type="ECO:0000313" key="9">
    <source>
        <dbReference type="EMBL" id="GII41779.1"/>
    </source>
</evidence>
<dbReference type="EMBL" id="BOOP01000036">
    <property type="protein sequence ID" value="GII41779.1"/>
    <property type="molecule type" value="Genomic_DNA"/>
</dbReference>
<evidence type="ECO:0000313" key="10">
    <source>
        <dbReference type="Proteomes" id="UP000622547"/>
    </source>
</evidence>
<organism evidence="9 10">
    <name type="scientific">Planotetraspora phitsanulokensis</name>
    <dbReference type="NCBI Taxonomy" id="575192"/>
    <lineage>
        <taxon>Bacteria</taxon>
        <taxon>Bacillati</taxon>
        <taxon>Actinomycetota</taxon>
        <taxon>Actinomycetes</taxon>
        <taxon>Streptosporangiales</taxon>
        <taxon>Streptosporangiaceae</taxon>
        <taxon>Planotetraspora</taxon>
    </lineage>
</organism>
<proteinExistence type="inferred from homology"/>
<dbReference type="InterPro" id="IPR003168">
    <property type="entry name" value="Nitrile_hydratase_bsu"/>
</dbReference>
<dbReference type="InterPro" id="IPR008990">
    <property type="entry name" value="Elect_transpt_acc-like_dom_sf"/>
</dbReference>
<evidence type="ECO:0000256" key="4">
    <source>
        <dbReference type="ARBA" id="ARBA00044877"/>
    </source>
</evidence>
<evidence type="ECO:0000259" key="8">
    <source>
        <dbReference type="Pfam" id="PF21006"/>
    </source>
</evidence>
<dbReference type="GO" id="GO:0046914">
    <property type="term" value="F:transition metal ion binding"/>
    <property type="evidence" value="ECO:0007669"/>
    <property type="project" value="InterPro"/>
</dbReference>
<name>A0A8J3XHX9_9ACTN</name>
<comment type="catalytic activity">
    <reaction evidence="4 5">
        <text>an aliphatic primary amide = an aliphatic nitrile + H2O</text>
        <dbReference type="Rhea" id="RHEA:12673"/>
        <dbReference type="ChEBI" id="CHEBI:15377"/>
        <dbReference type="ChEBI" id="CHEBI:65285"/>
        <dbReference type="ChEBI" id="CHEBI:80291"/>
        <dbReference type="EC" id="4.2.1.84"/>
    </reaction>
</comment>
<dbReference type="InterPro" id="IPR024690">
    <property type="entry name" value="CN_hydtase_beta_dom_C"/>
</dbReference>
<dbReference type="AlphaFoldDB" id="A0A8J3XHX9"/>
<dbReference type="SUPFAM" id="SSF50090">
    <property type="entry name" value="Electron transport accessory proteins"/>
    <property type="match status" value="1"/>
</dbReference>
<protein>
    <recommendedName>
        <fullName evidence="5">Nitrile hydratase subunit beta</fullName>
        <shortName evidence="5">NHase</shortName>
        <ecNumber evidence="5">4.2.1.84</ecNumber>
    </recommendedName>
</protein>
<dbReference type="NCBIfam" id="TIGR03888">
    <property type="entry name" value="nitrile_beta"/>
    <property type="match status" value="1"/>
</dbReference>
<dbReference type="Gene3D" id="1.10.472.20">
    <property type="entry name" value="Nitrile hydratase, beta subunit"/>
    <property type="match status" value="1"/>
</dbReference>
<dbReference type="PIRSF" id="PIRSF001427">
    <property type="entry name" value="NHase_beta"/>
    <property type="match status" value="1"/>
</dbReference>
<evidence type="ECO:0000256" key="6">
    <source>
        <dbReference type="SAM" id="MobiDB-lite"/>
    </source>
</evidence>
<evidence type="ECO:0000256" key="2">
    <source>
        <dbReference type="ARBA" id="ARBA00009098"/>
    </source>
</evidence>
<feature type="region of interest" description="Disordered" evidence="6">
    <location>
        <begin position="1"/>
        <end position="20"/>
    </location>
</feature>
<reference evidence="9 10" key="1">
    <citation type="submission" date="2021-01" db="EMBL/GenBank/DDBJ databases">
        <title>Whole genome shotgun sequence of Planotetraspora phitsanulokensis NBRC 104273.</title>
        <authorList>
            <person name="Komaki H."/>
            <person name="Tamura T."/>
        </authorList>
    </citation>
    <scope>NUCLEOTIDE SEQUENCE [LARGE SCALE GENOMIC DNA]</scope>
    <source>
        <strain evidence="9 10">NBRC 104273</strain>
    </source>
</reference>
<evidence type="ECO:0000256" key="5">
    <source>
        <dbReference type="PIRNR" id="PIRNR001427"/>
    </source>
</evidence>
<comment type="similarity">
    <text evidence="2 5">Belongs to the nitrile hydratase subunit beta family.</text>
</comment>
<dbReference type="Pfam" id="PF21006">
    <property type="entry name" value="NHase_beta_N"/>
    <property type="match status" value="1"/>
</dbReference>
<comment type="function">
    <text evidence="1 5">NHase catalyzes the hydration of various nitrile compounds to the corresponding amides.</text>
</comment>
<dbReference type="Pfam" id="PF02211">
    <property type="entry name" value="NHase_beta_C"/>
    <property type="match status" value="1"/>
</dbReference>
<sequence>MDGIADMGGTEGWGPVRPPRAGEPVFEERWQGRAFALGFYSIRVAGWNVDAFRHATERLDRSAYLDDGYYGRWLNSAELVLTESAILAPGAIDARARNLRGEHAEEPPVPEPARPAYAPAAEGSLRTVDTPPAFAVGEQVRAKDMSPPGHTRLPRYARGHAGVVELIQPAAVLPDTNAHFVGENPQHVYSVRFDSRELWGAAAEPFAVTLDLFESYLEKIS</sequence>
<evidence type="ECO:0000259" key="7">
    <source>
        <dbReference type="Pfam" id="PF02211"/>
    </source>
</evidence>
<dbReference type="InterPro" id="IPR049054">
    <property type="entry name" value="CN_hydtase_beta-like_N"/>
</dbReference>
<dbReference type="InterPro" id="IPR042262">
    <property type="entry name" value="CN_hydtase_beta_C"/>
</dbReference>
<accession>A0A8J3XHX9</accession>
<evidence type="ECO:0000256" key="1">
    <source>
        <dbReference type="ARBA" id="ARBA00004042"/>
    </source>
</evidence>
<comment type="caution">
    <text evidence="9">The sequence shown here is derived from an EMBL/GenBank/DDBJ whole genome shotgun (WGS) entry which is preliminary data.</text>
</comment>
<keyword evidence="3 5" id="KW-0456">Lyase</keyword>